<dbReference type="PANTHER" id="PTHR14905:SF7">
    <property type="entry name" value="VON WILLEBRAND FACTOR A DOMAIN-CONTAINING PROTEIN 7"/>
    <property type="match status" value="1"/>
</dbReference>
<gene>
    <name evidence="2" type="ORF">QCA50_018498</name>
</gene>
<dbReference type="AlphaFoldDB" id="A0AAW0FLG4"/>
<proteinExistence type="predicted"/>
<name>A0AAW0FLG4_9APHY</name>
<comment type="caution">
    <text evidence="2">The sequence shown here is derived from an EMBL/GenBank/DDBJ whole genome shotgun (WGS) entry which is preliminary data.</text>
</comment>
<evidence type="ECO:0000313" key="2">
    <source>
        <dbReference type="EMBL" id="KAK7678438.1"/>
    </source>
</evidence>
<sequence>MSLNMNSYMLLLVLFVLLFCISGNGVYAFGAGNIPSFAYLEGRAFRHGDIEDTLGDLAKKAGGFALGALIGKGGSKFGGLDVKRVYFGNWLRDYSQAVDVAGLQKLEIQTIINLCMALGFLAHGYATHEFEVTEERLGVYLPTEHIDNPKGYPDDARKYHPKLRGPVDPRELEIDPYTGMKNYIANENGSWDTSKALVRRTLERCIHLGRQHRAHGRKEDEYEAYRLLGQAMHTLEDFPAHSNFCELALVNLGYRDIFVQVGDQVRIQSRNGAWVAPLVTGTFGSSDFIHSLLGEATDHIVSISLFFGDAH</sequence>
<evidence type="ECO:0000313" key="3">
    <source>
        <dbReference type="Proteomes" id="UP001385951"/>
    </source>
</evidence>
<dbReference type="PANTHER" id="PTHR14905">
    <property type="entry name" value="NG37"/>
    <property type="match status" value="1"/>
</dbReference>
<dbReference type="Pfam" id="PF07217">
    <property type="entry name" value="Het-C"/>
    <property type="match status" value="1"/>
</dbReference>
<dbReference type="EMBL" id="JASBNA010000071">
    <property type="protein sequence ID" value="KAK7678438.1"/>
    <property type="molecule type" value="Genomic_DNA"/>
</dbReference>
<protein>
    <submittedName>
        <fullName evidence="2">Uncharacterized protein</fullName>
    </submittedName>
</protein>
<dbReference type="Proteomes" id="UP001385951">
    <property type="component" value="Unassembled WGS sequence"/>
</dbReference>
<accession>A0AAW0FLG4</accession>
<reference evidence="2 3" key="1">
    <citation type="submission" date="2022-09" db="EMBL/GenBank/DDBJ databases">
        <authorList>
            <person name="Palmer J.M."/>
        </authorList>
    </citation>
    <scope>NUCLEOTIDE SEQUENCE [LARGE SCALE GENOMIC DNA]</scope>
    <source>
        <strain evidence="2 3">DSM 7382</strain>
    </source>
</reference>
<keyword evidence="3" id="KW-1185">Reference proteome</keyword>
<feature type="chain" id="PRO_5043317601" evidence="1">
    <location>
        <begin position="29"/>
        <end position="311"/>
    </location>
</feature>
<organism evidence="2 3">
    <name type="scientific">Cerrena zonata</name>
    <dbReference type="NCBI Taxonomy" id="2478898"/>
    <lineage>
        <taxon>Eukaryota</taxon>
        <taxon>Fungi</taxon>
        <taxon>Dikarya</taxon>
        <taxon>Basidiomycota</taxon>
        <taxon>Agaricomycotina</taxon>
        <taxon>Agaricomycetes</taxon>
        <taxon>Polyporales</taxon>
        <taxon>Cerrenaceae</taxon>
        <taxon>Cerrena</taxon>
    </lineage>
</organism>
<feature type="signal peptide" evidence="1">
    <location>
        <begin position="1"/>
        <end position="28"/>
    </location>
</feature>
<dbReference type="InterPro" id="IPR052577">
    <property type="entry name" value="VWA7"/>
</dbReference>
<dbReference type="InterPro" id="IPR010816">
    <property type="entry name" value="Het-C"/>
</dbReference>
<keyword evidence="1" id="KW-0732">Signal</keyword>
<evidence type="ECO:0000256" key="1">
    <source>
        <dbReference type="SAM" id="SignalP"/>
    </source>
</evidence>